<evidence type="ECO:0000259" key="10">
    <source>
        <dbReference type="PROSITE" id="PS50990"/>
    </source>
</evidence>
<evidence type="ECO:0000256" key="4">
    <source>
        <dbReference type="ARBA" id="ARBA00022840"/>
    </source>
</evidence>
<evidence type="ECO:0000256" key="7">
    <source>
        <dbReference type="SAM" id="Phobius"/>
    </source>
</evidence>
<keyword evidence="3" id="KW-0547">Nucleotide-binding</keyword>
<feature type="transmembrane region" description="Helical" evidence="7">
    <location>
        <begin position="178"/>
        <end position="200"/>
    </location>
</feature>
<feature type="transmembrane region" description="Helical" evidence="7">
    <location>
        <begin position="422"/>
        <end position="439"/>
    </location>
</feature>
<dbReference type="Gene3D" id="3.90.70.10">
    <property type="entry name" value="Cysteine proteinases"/>
    <property type="match status" value="1"/>
</dbReference>
<feature type="domain" description="ABC transporter" evidence="8">
    <location>
        <begin position="491"/>
        <end position="714"/>
    </location>
</feature>
<name>A0AAE8F481_XANVA</name>
<dbReference type="Proteomes" id="UP000284283">
    <property type="component" value="Unassembled WGS sequence"/>
</dbReference>
<dbReference type="InterPro" id="IPR005074">
    <property type="entry name" value="Peptidase_C39"/>
</dbReference>
<feature type="transmembrane region" description="Helical" evidence="7">
    <location>
        <begin position="286"/>
        <end position="308"/>
    </location>
</feature>
<dbReference type="GO" id="GO:0034040">
    <property type="term" value="F:ATPase-coupled lipid transmembrane transporter activity"/>
    <property type="evidence" value="ECO:0007669"/>
    <property type="project" value="TreeGrafter"/>
</dbReference>
<dbReference type="InterPro" id="IPR017871">
    <property type="entry name" value="ABC_transporter-like_CS"/>
</dbReference>
<dbReference type="PANTHER" id="PTHR24221">
    <property type="entry name" value="ATP-BINDING CASSETTE SUB-FAMILY B"/>
    <property type="match status" value="1"/>
</dbReference>
<evidence type="ECO:0000256" key="6">
    <source>
        <dbReference type="ARBA" id="ARBA00023136"/>
    </source>
</evidence>
<keyword evidence="6 7" id="KW-0472">Membrane</keyword>
<dbReference type="PROSITE" id="PS50990">
    <property type="entry name" value="PEPTIDASE_C39"/>
    <property type="match status" value="1"/>
</dbReference>
<dbReference type="AlphaFoldDB" id="A0AAE8F481"/>
<dbReference type="Pfam" id="PF00664">
    <property type="entry name" value="ABC_membrane"/>
    <property type="match status" value="1"/>
</dbReference>
<evidence type="ECO:0000256" key="2">
    <source>
        <dbReference type="ARBA" id="ARBA00022692"/>
    </source>
</evidence>
<dbReference type="CDD" id="cd18567">
    <property type="entry name" value="ABC_6TM_CvaB_RaxB_like"/>
    <property type="match status" value="1"/>
</dbReference>
<feature type="domain" description="Peptidase C39" evidence="10">
    <location>
        <begin position="26"/>
        <end position="145"/>
    </location>
</feature>
<dbReference type="PROSITE" id="PS00211">
    <property type="entry name" value="ABC_TRANSPORTER_1"/>
    <property type="match status" value="1"/>
</dbReference>
<dbReference type="GO" id="GO:0140359">
    <property type="term" value="F:ABC-type transporter activity"/>
    <property type="evidence" value="ECO:0007669"/>
    <property type="project" value="InterPro"/>
</dbReference>
<dbReference type="KEGG" id="xva:C7V42_07870"/>
<evidence type="ECO:0000256" key="3">
    <source>
        <dbReference type="ARBA" id="ARBA00022741"/>
    </source>
</evidence>
<dbReference type="InterPro" id="IPR003593">
    <property type="entry name" value="AAA+_ATPase"/>
</dbReference>
<dbReference type="EMBL" id="PYTT01000142">
    <property type="protein sequence ID" value="RNK99210.1"/>
    <property type="molecule type" value="Genomic_DNA"/>
</dbReference>
<dbReference type="InterPro" id="IPR036640">
    <property type="entry name" value="ABC1_TM_sf"/>
</dbReference>
<dbReference type="GO" id="GO:0005524">
    <property type="term" value="F:ATP binding"/>
    <property type="evidence" value="ECO:0007669"/>
    <property type="project" value="UniProtKB-KW"/>
</dbReference>
<evidence type="ECO:0000313" key="11">
    <source>
        <dbReference type="EMBL" id="RNK99210.1"/>
    </source>
</evidence>
<dbReference type="InterPro" id="IPR027417">
    <property type="entry name" value="P-loop_NTPase"/>
</dbReference>
<feature type="transmembrane region" description="Helical" evidence="7">
    <location>
        <begin position="397"/>
        <end position="416"/>
    </location>
</feature>
<evidence type="ECO:0000313" key="12">
    <source>
        <dbReference type="Proteomes" id="UP000284283"/>
    </source>
</evidence>
<dbReference type="GO" id="GO:0008233">
    <property type="term" value="F:peptidase activity"/>
    <property type="evidence" value="ECO:0007669"/>
    <property type="project" value="InterPro"/>
</dbReference>
<keyword evidence="4" id="KW-0067">ATP-binding</keyword>
<dbReference type="GO" id="GO:0005886">
    <property type="term" value="C:plasma membrane"/>
    <property type="evidence" value="ECO:0007669"/>
    <property type="project" value="UniProtKB-SubCell"/>
</dbReference>
<reference evidence="11 12" key="1">
    <citation type="submission" date="2018-03" db="EMBL/GenBank/DDBJ databases">
        <authorList>
            <person name="Wu G."/>
        </authorList>
    </citation>
    <scope>NUCLEOTIDE SEQUENCE [LARGE SCALE GENOMIC DNA]</scope>
    <source>
        <strain evidence="11 12">SAM-118</strain>
    </source>
</reference>
<protein>
    <submittedName>
        <fullName evidence="11">Peptidase domain-containing ABC transporter</fullName>
    </submittedName>
</protein>
<dbReference type="Gene3D" id="1.20.1560.10">
    <property type="entry name" value="ABC transporter type 1, transmembrane domain"/>
    <property type="match status" value="1"/>
</dbReference>
<dbReference type="CDD" id="cd03228">
    <property type="entry name" value="ABCC_MRP_Like"/>
    <property type="match status" value="1"/>
</dbReference>
<dbReference type="SUPFAM" id="SSF52540">
    <property type="entry name" value="P-loop containing nucleoside triphosphate hydrolases"/>
    <property type="match status" value="1"/>
</dbReference>
<dbReference type="Pfam" id="PF00005">
    <property type="entry name" value="ABC_tran"/>
    <property type="match status" value="1"/>
</dbReference>
<dbReference type="SMART" id="SM00382">
    <property type="entry name" value="AAA"/>
    <property type="match status" value="1"/>
</dbReference>
<feature type="domain" description="ABC transmembrane type-1" evidence="9">
    <location>
        <begin position="178"/>
        <end position="453"/>
    </location>
</feature>
<keyword evidence="2 7" id="KW-0812">Transmembrane</keyword>
<proteinExistence type="predicted"/>
<comment type="subcellular location">
    <subcellularLocation>
        <location evidence="1">Cell membrane</location>
        <topology evidence="1">Multi-pass membrane protein</topology>
    </subcellularLocation>
</comment>
<feature type="transmembrane region" description="Helical" evidence="7">
    <location>
        <begin position="212"/>
        <end position="230"/>
    </location>
</feature>
<evidence type="ECO:0000256" key="5">
    <source>
        <dbReference type="ARBA" id="ARBA00022989"/>
    </source>
</evidence>
<sequence>MSSEAAWDQADLLKFGWRRPIRAIVQGQNSECGLACVGMIANYYGSRLDLVDLRKINSNSARGMSLAALTDLAGELGLHSRAIRVELDEIVNVRLPAIIHFDANHFVVLERVRSGKYYIVDPQIGTVRMTRKYFSPRFTGIVMELMPVKNFKPFKGVGGSSLLSIFGSVKGVRSSLTWLFLLALALEVTVLVSPLFVQSVVDTVIVNHDESLLATIAIAYFLLLTIQIFISSVRTWSVNVVSTSLLLGWSANVFRRLLRLPNSYFESRSLGDISSRFGSLADVQQSVSVGLLEAAMDSCVAALTLAVLFLYDPLLAWIVLAGVLSYILLRLAALRAIMDNNIDVISALARQETNFIESVRSVALVRRSNKQAFQTAKYVNHLNESQRKRLDLQALQMLFSGAGSLLFGAVKILVIFLGAKQAMLGSLTAGMLVAFIFYVDQFTGRASKLVDFVIGLRVAKVHIDRVSDITSTAEEVFLEGSYKGPLFNADVELVNVSFRYGHNEPWLLHGQDLHVASGECIAICGPSGVGKSTLVKILSGDLDPLAGSLRLGGIDIQKLGKRRFREIVSTVTQDDNLMSGSITQNITGFSPEPDDEFAMECARVAGVHDEIMAMPMRYETLIGDLGVLVSGGQKQRLCLARALYRRPRVLILDEATSHLDPATEIKVSAALTELNCTRVLIAHRAETLIFAGKVMLLNHGKLKPLNKSQAFAEL</sequence>
<dbReference type="Pfam" id="PF03412">
    <property type="entry name" value="Peptidase_C39"/>
    <property type="match status" value="1"/>
</dbReference>
<dbReference type="GO" id="GO:0016887">
    <property type="term" value="F:ATP hydrolysis activity"/>
    <property type="evidence" value="ECO:0007669"/>
    <property type="project" value="InterPro"/>
</dbReference>
<dbReference type="SUPFAM" id="SSF90123">
    <property type="entry name" value="ABC transporter transmembrane region"/>
    <property type="match status" value="1"/>
</dbReference>
<accession>A0AAE8F481</accession>
<comment type="caution">
    <text evidence="11">The sequence shown here is derived from an EMBL/GenBank/DDBJ whole genome shotgun (WGS) entry which is preliminary data.</text>
</comment>
<dbReference type="Gene3D" id="3.40.50.300">
    <property type="entry name" value="P-loop containing nucleotide triphosphate hydrolases"/>
    <property type="match status" value="1"/>
</dbReference>
<organism evidence="11 12">
    <name type="scientific">Xanthomonas vasicola pv. vasculorum</name>
    <dbReference type="NCBI Taxonomy" id="325776"/>
    <lineage>
        <taxon>Bacteria</taxon>
        <taxon>Pseudomonadati</taxon>
        <taxon>Pseudomonadota</taxon>
        <taxon>Gammaproteobacteria</taxon>
        <taxon>Lysobacterales</taxon>
        <taxon>Lysobacteraceae</taxon>
        <taxon>Xanthomonas</taxon>
    </lineage>
</organism>
<dbReference type="PANTHER" id="PTHR24221:SF606">
    <property type="entry name" value="COLICIN V SECRETION-PROCESSING ATP-BINDING PROTEIN"/>
    <property type="match status" value="1"/>
</dbReference>
<evidence type="ECO:0000259" key="8">
    <source>
        <dbReference type="PROSITE" id="PS50893"/>
    </source>
</evidence>
<evidence type="ECO:0000259" key="9">
    <source>
        <dbReference type="PROSITE" id="PS50929"/>
    </source>
</evidence>
<dbReference type="InterPro" id="IPR011527">
    <property type="entry name" value="ABC1_TM_dom"/>
</dbReference>
<dbReference type="GO" id="GO:0006508">
    <property type="term" value="P:proteolysis"/>
    <property type="evidence" value="ECO:0007669"/>
    <property type="project" value="InterPro"/>
</dbReference>
<dbReference type="InterPro" id="IPR039421">
    <property type="entry name" value="Type_1_exporter"/>
</dbReference>
<dbReference type="RefSeq" id="WP_010366237.1">
    <property type="nucleotide sequence ID" value="NZ_JAHTMX010000005.1"/>
</dbReference>
<dbReference type="PROSITE" id="PS50929">
    <property type="entry name" value="ABC_TM1F"/>
    <property type="match status" value="1"/>
</dbReference>
<feature type="transmembrane region" description="Helical" evidence="7">
    <location>
        <begin position="314"/>
        <end position="333"/>
    </location>
</feature>
<evidence type="ECO:0000256" key="1">
    <source>
        <dbReference type="ARBA" id="ARBA00004651"/>
    </source>
</evidence>
<keyword evidence="5 7" id="KW-1133">Transmembrane helix</keyword>
<dbReference type="InterPro" id="IPR003439">
    <property type="entry name" value="ABC_transporter-like_ATP-bd"/>
</dbReference>
<gene>
    <name evidence="11" type="ORF">C9386_16990</name>
</gene>
<dbReference type="PROSITE" id="PS50893">
    <property type="entry name" value="ABC_TRANSPORTER_2"/>
    <property type="match status" value="1"/>
</dbReference>